<accession>A0A1N7LMC3</accession>
<evidence type="ECO:0000313" key="3">
    <source>
        <dbReference type="Proteomes" id="UP000185839"/>
    </source>
</evidence>
<reference evidence="3" key="1">
    <citation type="submission" date="2017-01" db="EMBL/GenBank/DDBJ databases">
        <authorList>
            <person name="Varghese N."/>
            <person name="Submissions S."/>
        </authorList>
    </citation>
    <scope>NUCLEOTIDE SEQUENCE [LARGE SCALE GENOMIC DNA]</scope>
    <source>
        <strain evidence="3">DSM 23145</strain>
    </source>
</reference>
<evidence type="ECO:0000259" key="1">
    <source>
        <dbReference type="SMART" id="SM00860"/>
    </source>
</evidence>
<evidence type="ECO:0000313" key="2">
    <source>
        <dbReference type="EMBL" id="SIS74881.1"/>
    </source>
</evidence>
<protein>
    <submittedName>
        <fullName evidence="2">SMI1-KNR4 cell-wall</fullName>
    </submittedName>
</protein>
<dbReference type="Pfam" id="PF09346">
    <property type="entry name" value="SMI1_KNR4"/>
    <property type="match status" value="1"/>
</dbReference>
<dbReference type="SUPFAM" id="SSF160631">
    <property type="entry name" value="SMI1/KNR4-like"/>
    <property type="match status" value="1"/>
</dbReference>
<dbReference type="EMBL" id="FTOI01000005">
    <property type="protein sequence ID" value="SIS74881.1"/>
    <property type="molecule type" value="Genomic_DNA"/>
</dbReference>
<dbReference type="InterPro" id="IPR037883">
    <property type="entry name" value="Knr4/Smi1-like_sf"/>
</dbReference>
<gene>
    <name evidence="2" type="ORF">SAMN05421789_105224</name>
</gene>
<dbReference type="SMART" id="SM00860">
    <property type="entry name" value="SMI1_KNR4"/>
    <property type="match status" value="1"/>
</dbReference>
<sequence>MLRSVEIELFSPILARPSQILFPLAETQNEMEDKILNTYEELLKFSNSILNLESPIIDSRIEDFENKIEYKLPKDFKYFIKKNNGFSLSVTEVYGIGKEFLNSSLDEIYDFEHNEVGNPMPKYFLPFSPDGYGNHYCIDLSRIENEICPIVFWQHDYNYKNISEVETCNKNFVEWINEVMIEWTLGEYNFDGTEK</sequence>
<organism evidence="2 3">
    <name type="scientific">Kaistella chaponensis</name>
    <dbReference type="NCBI Taxonomy" id="713588"/>
    <lineage>
        <taxon>Bacteria</taxon>
        <taxon>Pseudomonadati</taxon>
        <taxon>Bacteroidota</taxon>
        <taxon>Flavobacteriia</taxon>
        <taxon>Flavobacteriales</taxon>
        <taxon>Weeksellaceae</taxon>
        <taxon>Chryseobacterium group</taxon>
        <taxon>Kaistella</taxon>
    </lineage>
</organism>
<keyword evidence="3" id="KW-1185">Reference proteome</keyword>
<feature type="domain" description="Knr4/Smi1-like" evidence="1">
    <location>
        <begin position="55"/>
        <end position="178"/>
    </location>
</feature>
<proteinExistence type="predicted"/>
<dbReference type="AlphaFoldDB" id="A0A1N7LMC3"/>
<name>A0A1N7LMC3_9FLAO</name>
<dbReference type="Proteomes" id="UP000185839">
    <property type="component" value="Unassembled WGS sequence"/>
</dbReference>
<dbReference type="InterPro" id="IPR018958">
    <property type="entry name" value="Knr4/Smi1-like_dom"/>
</dbReference>
<dbReference type="Gene3D" id="3.40.1580.10">
    <property type="entry name" value="SMI1/KNR4-like"/>
    <property type="match status" value="1"/>
</dbReference>